<keyword evidence="3" id="KW-0863">Zinc-finger</keyword>
<proteinExistence type="inferred from homology"/>
<evidence type="ECO:0000256" key="2">
    <source>
        <dbReference type="ARBA" id="ARBA00022723"/>
    </source>
</evidence>
<dbReference type="AlphaFoldDB" id="A0A7J9FWS9"/>
<reference evidence="7 8" key="1">
    <citation type="journal article" date="2019" name="Genome Biol. Evol.">
        <title>Insights into the evolution of the New World diploid cottons (Gossypium, subgenus Houzingenia) based on genome sequencing.</title>
        <authorList>
            <person name="Grover C.E."/>
            <person name="Arick M.A. 2nd"/>
            <person name="Thrash A."/>
            <person name="Conover J.L."/>
            <person name="Sanders W.S."/>
            <person name="Peterson D.G."/>
            <person name="Frelichowski J.E."/>
            <person name="Scheffler J.A."/>
            <person name="Scheffler B.E."/>
            <person name="Wendel J.F."/>
        </authorList>
    </citation>
    <scope>NUCLEOTIDE SEQUENCE [LARGE SCALE GENOMIC DNA]</scope>
    <source>
        <strain evidence="7">0</strain>
        <tissue evidence="7">Leaf</tissue>
    </source>
</reference>
<dbReference type="PROSITE" id="PS51795">
    <property type="entry name" value="ZF_FLZ"/>
    <property type="match status" value="1"/>
</dbReference>
<evidence type="ECO:0000256" key="4">
    <source>
        <dbReference type="PROSITE-ProRule" id="PRU01131"/>
    </source>
</evidence>
<protein>
    <recommendedName>
        <fullName evidence="6">FLZ-type domain-containing protein</fullName>
    </recommendedName>
</protein>
<dbReference type="Pfam" id="PF04570">
    <property type="entry name" value="zf-FLZ"/>
    <property type="match status" value="1"/>
</dbReference>
<keyword evidence="2" id="KW-0479">Metal-binding</keyword>
<dbReference type="PANTHER" id="PTHR47208">
    <property type="entry name" value="OS02G0174800 PROTEIN"/>
    <property type="match status" value="1"/>
</dbReference>
<organism evidence="7 8">
    <name type="scientific">Gossypium harknessii</name>
    <dbReference type="NCBI Taxonomy" id="34285"/>
    <lineage>
        <taxon>Eukaryota</taxon>
        <taxon>Viridiplantae</taxon>
        <taxon>Streptophyta</taxon>
        <taxon>Embryophyta</taxon>
        <taxon>Tracheophyta</taxon>
        <taxon>Spermatophyta</taxon>
        <taxon>Magnoliopsida</taxon>
        <taxon>eudicotyledons</taxon>
        <taxon>Gunneridae</taxon>
        <taxon>Pentapetalae</taxon>
        <taxon>rosids</taxon>
        <taxon>malvids</taxon>
        <taxon>Malvales</taxon>
        <taxon>Malvaceae</taxon>
        <taxon>Malvoideae</taxon>
        <taxon>Gossypium</taxon>
    </lineage>
</organism>
<evidence type="ECO:0000313" key="8">
    <source>
        <dbReference type="Proteomes" id="UP000593560"/>
    </source>
</evidence>
<feature type="zinc finger region" description="FLZ-type" evidence="4">
    <location>
        <begin position="156"/>
        <end position="199"/>
    </location>
</feature>
<dbReference type="Proteomes" id="UP000593560">
    <property type="component" value="Unassembled WGS sequence"/>
</dbReference>
<evidence type="ECO:0000256" key="1">
    <source>
        <dbReference type="ARBA" id="ARBA00009374"/>
    </source>
</evidence>
<gene>
    <name evidence="7" type="ORF">Gohar_014476</name>
</gene>
<feature type="region of interest" description="Disordered" evidence="5">
    <location>
        <begin position="20"/>
        <end position="51"/>
    </location>
</feature>
<sequence>MLGKRGRPMIGNLSELLVPTHKSGLSDPSRSPKSPLDLFKTPSSSSSASSRRGSMKRCYDVFGDGVGLGIIALMEKSTVDHHTSCKLQHTICRFKGRFQENSEEDYTFVTRHGESSTKVYFNGGEEEEEQRLVGKIKEITSLKPRFVQDFNYPTSDFLSSCHLCKKKLHGKDIYMYRGEKAFCSAECRSSQIMMDERKEQCKSKASKSGKNQSLGYDKTEQIFSTGILAI</sequence>
<dbReference type="PANTHER" id="PTHR47208:SF5">
    <property type="entry name" value="FCS-LIKE ZINC FINGER 12-RELATED"/>
    <property type="match status" value="1"/>
</dbReference>
<name>A0A7J9FWS9_9ROSI</name>
<evidence type="ECO:0000313" key="7">
    <source>
        <dbReference type="EMBL" id="MBA0789787.1"/>
    </source>
</evidence>
<accession>A0A7J9FWS9</accession>
<dbReference type="GO" id="GO:0008270">
    <property type="term" value="F:zinc ion binding"/>
    <property type="evidence" value="ECO:0007669"/>
    <property type="project" value="UniProtKB-KW"/>
</dbReference>
<dbReference type="OrthoDB" id="1932717at2759"/>
<keyword evidence="8" id="KW-1185">Reference proteome</keyword>
<feature type="domain" description="FLZ-type" evidence="6">
    <location>
        <begin position="156"/>
        <end position="199"/>
    </location>
</feature>
<evidence type="ECO:0000256" key="5">
    <source>
        <dbReference type="SAM" id="MobiDB-lite"/>
    </source>
</evidence>
<keyword evidence="3" id="KW-0862">Zinc</keyword>
<dbReference type="EMBL" id="JABFAD010000001">
    <property type="protein sequence ID" value="MBA0789787.1"/>
    <property type="molecule type" value="Genomic_DNA"/>
</dbReference>
<dbReference type="InterPro" id="IPR007650">
    <property type="entry name" value="Zf-FLZ_dom"/>
</dbReference>
<comment type="caution">
    <text evidence="7">The sequence shown here is derived from an EMBL/GenBank/DDBJ whole genome shotgun (WGS) entry which is preliminary data.</text>
</comment>
<dbReference type="InterPro" id="IPR044604">
    <property type="entry name" value="FLZ12/13/14"/>
</dbReference>
<evidence type="ECO:0000259" key="6">
    <source>
        <dbReference type="PROSITE" id="PS51795"/>
    </source>
</evidence>
<comment type="similarity">
    <text evidence="1">Belongs to the FLZ family.</text>
</comment>
<evidence type="ECO:0000256" key="3">
    <source>
        <dbReference type="ARBA" id="ARBA00022771"/>
    </source>
</evidence>